<evidence type="ECO:0000313" key="7">
    <source>
        <dbReference type="EMBL" id="RLN00451.1"/>
    </source>
</evidence>
<dbReference type="EMBL" id="PQIB02000009">
    <property type="protein sequence ID" value="RLN00451.1"/>
    <property type="molecule type" value="Genomic_DNA"/>
</dbReference>
<feature type="domain" description="RING-type" evidence="6">
    <location>
        <begin position="19"/>
        <end position="60"/>
    </location>
</feature>
<dbReference type="Proteomes" id="UP000275267">
    <property type="component" value="Unassembled WGS sequence"/>
</dbReference>
<dbReference type="Gene3D" id="3.30.40.10">
    <property type="entry name" value="Zinc/RING finger domain, C3HC4 (zinc finger)"/>
    <property type="match status" value="1"/>
</dbReference>
<evidence type="ECO:0000256" key="4">
    <source>
        <dbReference type="PROSITE-ProRule" id="PRU00175"/>
    </source>
</evidence>
<dbReference type="SUPFAM" id="SSF57850">
    <property type="entry name" value="RING/U-box"/>
    <property type="match status" value="1"/>
</dbReference>
<dbReference type="AlphaFoldDB" id="A0A3L6RDX1"/>
<evidence type="ECO:0000256" key="2">
    <source>
        <dbReference type="ARBA" id="ARBA00022771"/>
    </source>
</evidence>
<feature type="region of interest" description="Disordered" evidence="5">
    <location>
        <begin position="228"/>
        <end position="267"/>
    </location>
</feature>
<organism evidence="7 8">
    <name type="scientific">Panicum miliaceum</name>
    <name type="common">Proso millet</name>
    <name type="synonym">Broomcorn millet</name>
    <dbReference type="NCBI Taxonomy" id="4540"/>
    <lineage>
        <taxon>Eukaryota</taxon>
        <taxon>Viridiplantae</taxon>
        <taxon>Streptophyta</taxon>
        <taxon>Embryophyta</taxon>
        <taxon>Tracheophyta</taxon>
        <taxon>Spermatophyta</taxon>
        <taxon>Magnoliopsida</taxon>
        <taxon>Liliopsida</taxon>
        <taxon>Poales</taxon>
        <taxon>Poaceae</taxon>
        <taxon>PACMAD clade</taxon>
        <taxon>Panicoideae</taxon>
        <taxon>Panicodae</taxon>
        <taxon>Paniceae</taxon>
        <taxon>Panicinae</taxon>
        <taxon>Panicum</taxon>
        <taxon>Panicum sect. Panicum</taxon>
    </lineage>
</organism>
<dbReference type="InterPro" id="IPR001841">
    <property type="entry name" value="Znf_RING"/>
</dbReference>
<keyword evidence="3" id="KW-0862">Zinc</keyword>
<feature type="region of interest" description="Disordered" evidence="5">
    <location>
        <begin position="188"/>
        <end position="212"/>
    </location>
</feature>
<accession>A0A3L6RDX1</accession>
<dbReference type="OrthoDB" id="21204at2759"/>
<evidence type="ECO:0000313" key="8">
    <source>
        <dbReference type="Proteomes" id="UP000275267"/>
    </source>
</evidence>
<keyword evidence="2 4" id="KW-0863">Zinc-finger</keyword>
<feature type="compositionally biased region" description="Low complexity" evidence="5">
    <location>
        <begin position="234"/>
        <end position="258"/>
    </location>
</feature>
<dbReference type="CDD" id="cd16454">
    <property type="entry name" value="RING-H2_PA-TM-RING"/>
    <property type="match status" value="1"/>
</dbReference>
<name>A0A3L6RDX1_PANMI</name>
<evidence type="ECO:0000256" key="5">
    <source>
        <dbReference type="SAM" id="MobiDB-lite"/>
    </source>
</evidence>
<sequence>MAALPETTVGEGGAGEEECAVCLEGYAAGDTVRTMPCSHGFHGHCIVRWLAASRLCPLCRFAMPAEVEPEADDEDDDEGESDDDDVTFEPLPSDFCVDGYTSHGRGRAEADTNKTAGERPLPPEPVLAEAEPSSTEPSQYGGDVPELYHVQMHSLRFPALLVRRDAAASYTHVMERVLRNGVGTVVTTGTAGSSTVSPPRTRPSPLCRRRRGERSARCAWKLTRRATRSGPCPARTASMRAASSSGSGSAASARSAGSRCRRRWKQSRHSWGTTAAAAIAKKNRVHLIHDTISVCKLNTKRKLIKIVIVISRFQRALYVVKRAKSNCPSLNEQCSTDVGDGLQVQVCNTDRSRNTATPRNPNPNPICWHESCYEYPGASLNPRSLRFARTVSPNTYVTRSADPFQPSAPAALALPLGHNALVVKENMDG</sequence>
<comment type="caution">
    <text evidence="7">The sequence shown here is derived from an EMBL/GenBank/DDBJ whole genome shotgun (WGS) entry which is preliminary data.</text>
</comment>
<evidence type="ECO:0000259" key="6">
    <source>
        <dbReference type="PROSITE" id="PS50089"/>
    </source>
</evidence>
<dbReference type="SMART" id="SM00184">
    <property type="entry name" value="RING"/>
    <property type="match status" value="1"/>
</dbReference>
<dbReference type="InterPro" id="IPR013083">
    <property type="entry name" value="Znf_RING/FYVE/PHD"/>
</dbReference>
<dbReference type="InterPro" id="IPR051834">
    <property type="entry name" value="RING_finger_E3_ligase"/>
</dbReference>
<protein>
    <recommendedName>
        <fullName evidence="6">RING-type domain-containing protein</fullName>
    </recommendedName>
</protein>
<gene>
    <name evidence="7" type="ORF">C2845_PM06G14770</name>
</gene>
<evidence type="ECO:0000256" key="3">
    <source>
        <dbReference type="ARBA" id="ARBA00022833"/>
    </source>
</evidence>
<dbReference type="GO" id="GO:0008270">
    <property type="term" value="F:zinc ion binding"/>
    <property type="evidence" value="ECO:0007669"/>
    <property type="project" value="UniProtKB-KW"/>
</dbReference>
<proteinExistence type="predicted"/>
<dbReference type="GO" id="GO:0061630">
    <property type="term" value="F:ubiquitin protein ligase activity"/>
    <property type="evidence" value="ECO:0007669"/>
    <property type="project" value="TreeGrafter"/>
</dbReference>
<dbReference type="Pfam" id="PF13639">
    <property type="entry name" value="zf-RING_2"/>
    <property type="match status" value="1"/>
</dbReference>
<dbReference type="GO" id="GO:0005634">
    <property type="term" value="C:nucleus"/>
    <property type="evidence" value="ECO:0007669"/>
    <property type="project" value="TreeGrafter"/>
</dbReference>
<keyword evidence="1" id="KW-0479">Metal-binding</keyword>
<dbReference type="PROSITE" id="PS50089">
    <property type="entry name" value="ZF_RING_2"/>
    <property type="match status" value="1"/>
</dbReference>
<dbReference type="STRING" id="4540.A0A3L6RDX1"/>
<reference evidence="8" key="1">
    <citation type="journal article" date="2019" name="Nat. Commun.">
        <title>The genome of broomcorn millet.</title>
        <authorList>
            <person name="Zou C."/>
            <person name="Miki D."/>
            <person name="Li D."/>
            <person name="Tang Q."/>
            <person name="Xiao L."/>
            <person name="Rajput S."/>
            <person name="Deng P."/>
            <person name="Jia W."/>
            <person name="Huang R."/>
            <person name="Zhang M."/>
            <person name="Sun Y."/>
            <person name="Hu J."/>
            <person name="Fu X."/>
            <person name="Schnable P.S."/>
            <person name="Li F."/>
            <person name="Zhang H."/>
            <person name="Feng B."/>
            <person name="Zhu X."/>
            <person name="Liu R."/>
            <person name="Schnable J.C."/>
            <person name="Zhu J.-K."/>
            <person name="Zhang H."/>
        </authorList>
    </citation>
    <scope>NUCLEOTIDE SEQUENCE [LARGE SCALE GENOMIC DNA]</scope>
</reference>
<feature type="compositionally biased region" description="Low complexity" evidence="5">
    <location>
        <begin position="188"/>
        <end position="206"/>
    </location>
</feature>
<keyword evidence="8" id="KW-1185">Reference proteome</keyword>
<feature type="region of interest" description="Disordered" evidence="5">
    <location>
        <begin position="67"/>
        <end position="142"/>
    </location>
</feature>
<dbReference type="GO" id="GO:0006511">
    <property type="term" value="P:ubiquitin-dependent protein catabolic process"/>
    <property type="evidence" value="ECO:0007669"/>
    <property type="project" value="TreeGrafter"/>
</dbReference>
<dbReference type="PANTHER" id="PTHR45931:SF23">
    <property type="entry name" value="OS12G0134500 PROTEIN"/>
    <property type="match status" value="1"/>
</dbReference>
<evidence type="ECO:0000256" key="1">
    <source>
        <dbReference type="ARBA" id="ARBA00022723"/>
    </source>
</evidence>
<feature type="compositionally biased region" description="Acidic residues" evidence="5">
    <location>
        <begin position="67"/>
        <end position="87"/>
    </location>
</feature>
<dbReference type="PANTHER" id="PTHR45931">
    <property type="entry name" value="SI:CH211-59O9.10"/>
    <property type="match status" value="1"/>
</dbReference>